<gene>
    <name evidence="13" type="ORF">MNBD_GAMMA01-624</name>
</gene>
<dbReference type="PANTHER" id="PTHR33446:SF14">
    <property type="entry name" value="PROTEIN TONB"/>
    <property type="match status" value="1"/>
</dbReference>
<proteinExistence type="inferred from homology"/>
<evidence type="ECO:0000256" key="2">
    <source>
        <dbReference type="ARBA" id="ARBA00006555"/>
    </source>
</evidence>
<keyword evidence="3" id="KW-0813">Transport</keyword>
<dbReference type="InterPro" id="IPR051045">
    <property type="entry name" value="TonB-dependent_transducer"/>
</dbReference>
<evidence type="ECO:0000313" key="13">
    <source>
        <dbReference type="EMBL" id="VAW35109.1"/>
    </source>
</evidence>
<dbReference type="PROSITE" id="PS52015">
    <property type="entry name" value="TONB_CTD"/>
    <property type="match status" value="1"/>
</dbReference>
<feature type="region of interest" description="Disordered" evidence="10">
    <location>
        <begin position="67"/>
        <end position="89"/>
    </location>
</feature>
<evidence type="ECO:0000256" key="5">
    <source>
        <dbReference type="ARBA" id="ARBA00022519"/>
    </source>
</evidence>
<evidence type="ECO:0000256" key="6">
    <source>
        <dbReference type="ARBA" id="ARBA00022692"/>
    </source>
</evidence>
<evidence type="ECO:0000256" key="7">
    <source>
        <dbReference type="ARBA" id="ARBA00022927"/>
    </source>
</evidence>
<name>A0A3B0VE60_9ZZZZ</name>
<dbReference type="GO" id="GO:0015891">
    <property type="term" value="P:siderophore transport"/>
    <property type="evidence" value="ECO:0007669"/>
    <property type="project" value="InterPro"/>
</dbReference>
<dbReference type="Pfam" id="PF03544">
    <property type="entry name" value="TonB_C"/>
    <property type="match status" value="1"/>
</dbReference>
<reference evidence="13" key="1">
    <citation type="submission" date="2018-06" db="EMBL/GenBank/DDBJ databases">
        <authorList>
            <person name="Zhirakovskaya E."/>
        </authorList>
    </citation>
    <scope>NUCLEOTIDE SEQUENCE</scope>
</reference>
<keyword evidence="5" id="KW-0997">Cell inner membrane</keyword>
<dbReference type="EMBL" id="UOEW01000099">
    <property type="protein sequence ID" value="VAW35109.1"/>
    <property type="molecule type" value="Genomic_DNA"/>
</dbReference>
<feature type="compositionally biased region" description="Basic and acidic residues" evidence="10">
    <location>
        <begin position="67"/>
        <end position="81"/>
    </location>
</feature>
<evidence type="ECO:0000256" key="9">
    <source>
        <dbReference type="ARBA" id="ARBA00023136"/>
    </source>
</evidence>
<protein>
    <recommendedName>
        <fullName evidence="12">TonB C-terminal domain-containing protein</fullName>
    </recommendedName>
</protein>
<keyword evidence="9 11" id="KW-0472">Membrane</keyword>
<evidence type="ECO:0000259" key="12">
    <source>
        <dbReference type="PROSITE" id="PS52015"/>
    </source>
</evidence>
<evidence type="ECO:0000256" key="3">
    <source>
        <dbReference type="ARBA" id="ARBA00022448"/>
    </source>
</evidence>
<dbReference type="Gene3D" id="3.30.1150.10">
    <property type="match status" value="1"/>
</dbReference>
<keyword evidence="7" id="KW-0653">Protein transport</keyword>
<dbReference type="PRINTS" id="PR01374">
    <property type="entry name" value="TONBPROTEIN"/>
</dbReference>
<comment type="similarity">
    <text evidence="2">Belongs to the TonB family.</text>
</comment>
<dbReference type="PANTHER" id="PTHR33446">
    <property type="entry name" value="PROTEIN TONB-RELATED"/>
    <property type="match status" value="1"/>
</dbReference>
<keyword evidence="6 11" id="KW-0812">Transmembrane</keyword>
<feature type="domain" description="TonB C-terminal" evidence="12">
    <location>
        <begin position="133"/>
        <end position="224"/>
    </location>
</feature>
<organism evidence="13">
    <name type="scientific">hydrothermal vent metagenome</name>
    <dbReference type="NCBI Taxonomy" id="652676"/>
    <lineage>
        <taxon>unclassified sequences</taxon>
        <taxon>metagenomes</taxon>
        <taxon>ecological metagenomes</taxon>
    </lineage>
</organism>
<evidence type="ECO:0000256" key="11">
    <source>
        <dbReference type="SAM" id="Phobius"/>
    </source>
</evidence>
<comment type="subcellular location">
    <subcellularLocation>
        <location evidence="1">Cell inner membrane</location>
        <topology evidence="1">Single-pass membrane protein</topology>
        <orientation evidence="1">Periplasmic side</orientation>
    </subcellularLocation>
</comment>
<dbReference type="InterPro" id="IPR003538">
    <property type="entry name" value="TonB"/>
</dbReference>
<dbReference type="GO" id="GO:0030288">
    <property type="term" value="C:outer membrane-bounded periplasmic space"/>
    <property type="evidence" value="ECO:0007669"/>
    <property type="project" value="InterPro"/>
</dbReference>
<dbReference type="GO" id="GO:0055085">
    <property type="term" value="P:transmembrane transport"/>
    <property type="evidence" value="ECO:0007669"/>
    <property type="project" value="InterPro"/>
</dbReference>
<dbReference type="AlphaFoldDB" id="A0A3B0VE60"/>
<accession>A0A3B0VE60</accession>
<dbReference type="GO" id="GO:0015031">
    <property type="term" value="P:protein transport"/>
    <property type="evidence" value="ECO:0007669"/>
    <property type="project" value="UniProtKB-KW"/>
</dbReference>
<evidence type="ECO:0000256" key="8">
    <source>
        <dbReference type="ARBA" id="ARBA00022989"/>
    </source>
</evidence>
<evidence type="ECO:0000256" key="10">
    <source>
        <dbReference type="SAM" id="MobiDB-lite"/>
    </source>
</evidence>
<keyword evidence="8 11" id="KW-1133">Transmembrane helix</keyword>
<dbReference type="SUPFAM" id="SSF74653">
    <property type="entry name" value="TolA/TonB C-terminal domain"/>
    <property type="match status" value="1"/>
</dbReference>
<feature type="transmembrane region" description="Helical" evidence="11">
    <location>
        <begin position="20"/>
        <end position="40"/>
    </location>
</feature>
<evidence type="ECO:0000256" key="1">
    <source>
        <dbReference type="ARBA" id="ARBA00004383"/>
    </source>
</evidence>
<dbReference type="GO" id="GO:0031992">
    <property type="term" value="F:energy transducer activity"/>
    <property type="evidence" value="ECO:0007669"/>
    <property type="project" value="InterPro"/>
</dbReference>
<dbReference type="InterPro" id="IPR006260">
    <property type="entry name" value="TonB/TolA_C"/>
</dbReference>
<dbReference type="InterPro" id="IPR037682">
    <property type="entry name" value="TonB_C"/>
</dbReference>
<evidence type="ECO:0000256" key="4">
    <source>
        <dbReference type="ARBA" id="ARBA00022475"/>
    </source>
</evidence>
<dbReference type="NCBIfam" id="TIGR01352">
    <property type="entry name" value="tonB_Cterm"/>
    <property type="match status" value="1"/>
</dbReference>
<sequence length="224" mass="24318">MSQFILLNNAGENQMRYSSSMLVAVIISFITFFGMSLLIVTPKYQKPTSIAMVDFTKINDMPAPDVAKPEPTHEKPIEPTIKHPPAAPKIDITSNPTRGELAIPTGRAKIADAFISKFAKPDVLGVGNVGGPGNSQGLIQLVAIEPIYPPAAVKNKIEGWVQVEFTVTEFGKATKVKIVAANPKTIFNNATIRAIYKSKFKPLILDGKAVSQTAVQTIEFKLRD</sequence>
<keyword evidence="4" id="KW-1003">Cell membrane</keyword>
<dbReference type="GO" id="GO:0005886">
    <property type="term" value="C:plasma membrane"/>
    <property type="evidence" value="ECO:0007669"/>
    <property type="project" value="UniProtKB-SubCell"/>
</dbReference>